<gene>
    <name evidence="2" type="ORF">IAB91_07045</name>
</gene>
<reference evidence="2" key="1">
    <citation type="submission" date="2020-10" db="EMBL/GenBank/DDBJ databases">
        <authorList>
            <person name="Gilroy R."/>
        </authorList>
    </citation>
    <scope>NUCLEOTIDE SEQUENCE</scope>
    <source>
        <strain evidence="2">B1-13419</strain>
    </source>
</reference>
<evidence type="ECO:0000256" key="1">
    <source>
        <dbReference type="SAM" id="SignalP"/>
    </source>
</evidence>
<comment type="caution">
    <text evidence="2">The sequence shown here is derived from an EMBL/GenBank/DDBJ whole genome shotgun (WGS) entry which is preliminary data.</text>
</comment>
<reference evidence="2" key="2">
    <citation type="journal article" date="2021" name="PeerJ">
        <title>Extensive microbial diversity within the chicken gut microbiome revealed by metagenomics and culture.</title>
        <authorList>
            <person name="Gilroy R."/>
            <person name="Ravi A."/>
            <person name="Getino M."/>
            <person name="Pursley I."/>
            <person name="Horton D.L."/>
            <person name="Alikhan N.F."/>
            <person name="Baker D."/>
            <person name="Gharbi K."/>
            <person name="Hall N."/>
            <person name="Watson M."/>
            <person name="Adriaenssens E.M."/>
            <person name="Foster-Nyarko E."/>
            <person name="Jarju S."/>
            <person name="Secka A."/>
            <person name="Antonio M."/>
            <person name="Oren A."/>
            <person name="Chaudhuri R.R."/>
            <person name="La Ragione R."/>
            <person name="Hildebrand F."/>
            <person name="Pallen M.J."/>
        </authorList>
    </citation>
    <scope>NUCLEOTIDE SEQUENCE</scope>
    <source>
        <strain evidence="2">B1-13419</strain>
    </source>
</reference>
<protein>
    <submittedName>
        <fullName evidence="2">Uncharacterized protein</fullName>
    </submittedName>
</protein>
<name>A0A9D9IM15_9BACT</name>
<evidence type="ECO:0000313" key="2">
    <source>
        <dbReference type="EMBL" id="MBO8475027.1"/>
    </source>
</evidence>
<dbReference type="EMBL" id="JADIMD010000105">
    <property type="protein sequence ID" value="MBO8475027.1"/>
    <property type="molecule type" value="Genomic_DNA"/>
</dbReference>
<keyword evidence="1" id="KW-0732">Signal</keyword>
<feature type="signal peptide" evidence="1">
    <location>
        <begin position="1"/>
        <end position="20"/>
    </location>
</feature>
<sequence length="478" mass="52779">MIKVLFRLAVVAVTALLSFAGCRDDGFVNYTVASEIVLSGPEIDVSDMSVTVSAIYNGDDSGISDAWFTVWKDGEDASQASRVPASWSGGYASAVLDGLEVGNDYWFNFVILTSGDNLVTAEEDRYCAFSLPHDFSYSTVNTVTSKILQVSYKGADAFISSAKLVMVDADGENVENLPEISFHEGVGKALFVLSEWTLALYKVHVEMTMYDGSTVSAPEWQFSLLPLPEILTVSPVDIEGDVFNFSASYDGDDSTIEKAVFSLYDKDGALVQDIDAVCADRTATASRSGNEYGRYSVKCTLYLVDGSTLESGTLNFTHSRPRAYENMLLEPVPMGEAGMATSSENAMDPNKFSYLGYDWECQYMYVRSSSSVTLYVSSSYSGFFMNATPFENGIKTVYINHSSGKDTEKFHCYAKTEADDEWVELDEAVKQDDTFIYDLSGDHYCYFRFETRSKADGGQELKANSFAIDYYTEAPEIY</sequence>
<proteinExistence type="predicted"/>
<feature type="chain" id="PRO_5039457518" evidence="1">
    <location>
        <begin position="21"/>
        <end position="478"/>
    </location>
</feature>
<dbReference type="Proteomes" id="UP000823757">
    <property type="component" value="Unassembled WGS sequence"/>
</dbReference>
<dbReference type="AlphaFoldDB" id="A0A9D9IM15"/>
<organism evidence="2 3">
    <name type="scientific">Candidatus Cryptobacteroides faecigallinarum</name>
    <dbReference type="NCBI Taxonomy" id="2840763"/>
    <lineage>
        <taxon>Bacteria</taxon>
        <taxon>Pseudomonadati</taxon>
        <taxon>Bacteroidota</taxon>
        <taxon>Bacteroidia</taxon>
        <taxon>Bacteroidales</taxon>
        <taxon>Candidatus Cryptobacteroides</taxon>
    </lineage>
</organism>
<accession>A0A9D9IM15</accession>
<dbReference type="PROSITE" id="PS51257">
    <property type="entry name" value="PROKAR_LIPOPROTEIN"/>
    <property type="match status" value="1"/>
</dbReference>
<evidence type="ECO:0000313" key="3">
    <source>
        <dbReference type="Proteomes" id="UP000823757"/>
    </source>
</evidence>